<dbReference type="InterPro" id="IPR027434">
    <property type="entry name" value="Homing_endonucl"/>
</dbReference>
<evidence type="ECO:0000259" key="17">
    <source>
        <dbReference type="PROSITE" id="PS50819"/>
    </source>
</evidence>
<dbReference type="GO" id="GO:0004748">
    <property type="term" value="F:ribonucleoside-diphosphate reductase activity, thioredoxin disulfide as acceptor"/>
    <property type="evidence" value="ECO:0007669"/>
    <property type="project" value="UniProtKB-EC"/>
</dbReference>
<keyword evidence="9" id="KW-0651">Protein splicing</keyword>
<comment type="function">
    <text evidence="14 16">Catalyzes the reduction of ribonucleotides to deoxyribonucleotides. May function to provide a pool of deoxyribonucleotide precursors for DNA repair during oxygen limitation and/or for immediate growth after restoration of oxygen.</text>
</comment>
<dbReference type="SMART" id="SM00305">
    <property type="entry name" value="HintC"/>
    <property type="match status" value="1"/>
</dbReference>
<evidence type="ECO:0000256" key="16">
    <source>
        <dbReference type="RuleBase" id="RU364064"/>
    </source>
</evidence>
<evidence type="ECO:0000313" key="18">
    <source>
        <dbReference type="EMBL" id="OXT08302.1"/>
    </source>
</evidence>
<dbReference type="InterPro" id="IPR000788">
    <property type="entry name" value="RNR_lg_C"/>
</dbReference>
<dbReference type="SUPFAM" id="SSF51998">
    <property type="entry name" value="PFL-like glycyl radical enzymes"/>
    <property type="match status" value="1"/>
</dbReference>
<protein>
    <recommendedName>
        <fullName evidence="4 16">Vitamin B12-dependent ribonucleotide reductase</fullName>
        <ecNumber evidence="3 16">1.17.4.1</ecNumber>
    </recommendedName>
</protein>
<evidence type="ECO:0000313" key="19">
    <source>
        <dbReference type="Proteomes" id="UP000215301"/>
    </source>
</evidence>
<dbReference type="Gene3D" id="2.170.16.10">
    <property type="entry name" value="Hedgehog/Intein (Hint) domain"/>
    <property type="match status" value="1"/>
</dbReference>
<evidence type="ECO:0000256" key="7">
    <source>
        <dbReference type="ARBA" id="ARBA00022741"/>
    </source>
</evidence>
<accession>A0A231VJC0</accession>
<dbReference type="PANTHER" id="PTHR43371">
    <property type="entry name" value="VITAMIN B12-DEPENDENT RIBONUCLEOTIDE REDUCTASE"/>
    <property type="match status" value="1"/>
</dbReference>
<dbReference type="InterPro" id="IPR030934">
    <property type="entry name" value="Intein_C"/>
</dbReference>
<dbReference type="Proteomes" id="UP000215301">
    <property type="component" value="Unassembled WGS sequence"/>
</dbReference>
<dbReference type="Pfam" id="PF14890">
    <property type="entry name" value="Intein_splicing"/>
    <property type="match status" value="1"/>
</dbReference>
<dbReference type="Pfam" id="PF02867">
    <property type="entry name" value="Ribonuc_red_lgC"/>
    <property type="match status" value="1"/>
</dbReference>
<evidence type="ECO:0000256" key="2">
    <source>
        <dbReference type="ARBA" id="ARBA00007405"/>
    </source>
</evidence>
<dbReference type="GO" id="GO:0071897">
    <property type="term" value="P:DNA biosynthetic process"/>
    <property type="evidence" value="ECO:0007669"/>
    <property type="project" value="UniProtKB-KW"/>
</dbReference>
<keyword evidence="6 16" id="KW-0237">DNA synthesis</keyword>
<dbReference type="PROSITE" id="PS50818">
    <property type="entry name" value="INTEIN_C_TER"/>
    <property type="match status" value="1"/>
</dbReference>
<evidence type="ECO:0000256" key="6">
    <source>
        <dbReference type="ARBA" id="ARBA00022634"/>
    </source>
</evidence>
<evidence type="ECO:0000256" key="14">
    <source>
        <dbReference type="ARBA" id="ARBA00025437"/>
    </source>
</evidence>
<dbReference type="InterPro" id="IPR013344">
    <property type="entry name" value="RNR_NrdJ/NrdZ"/>
</dbReference>
<dbReference type="PROSITE" id="PS50817">
    <property type="entry name" value="INTEIN_N_TER"/>
    <property type="match status" value="1"/>
</dbReference>
<dbReference type="EMBL" id="NKHD01000017">
    <property type="protein sequence ID" value="OXT08302.1"/>
    <property type="molecule type" value="Genomic_DNA"/>
</dbReference>
<dbReference type="InterPro" id="IPR003586">
    <property type="entry name" value="Hint_dom_C"/>
</dbReference>
<evidence type="ECO:0000256" key="4">
    <source>
        <dbReference type="ARBA" id="ARBA00014409"/>
    </source>
</evidence>
<keyword evidence="12" id="KW-1015">Disulfide bond</keyword>
<dbReference type="RefSeq" id="WP_094044813.1">
    <property type="nucleotide sequence ID" value="NZ_NKHD01000017.1"/>
</dbReference>
<dbReference type="CDD" id="cd00081">
    <property type="entry name" value="Hint"/>
    <property type="match status" value="1"/>
</dbReference>
<dbReference type="GO" id="GO:0009263">
    <property type="term" value="P:deoxyribonucleotide biosynthetic process"/>
    <property type="evidence" value="ECO:0007669"/>
    <property type="project" value="UniProtKB-KW"/>
</dbReference>
<dbReference type="UniPathway" id="UPA00326"/>
<dbReference type="InterPro" id="IPR050862">
    <property type="entry name" value="RdRp_reductase_class-2"/>
</dbReference>
<dbReference type="GO" id="GO:0031419">
    <property type="term" value="F:cobalamin binding"/>
    <property type="evidence" value="ECO:0007669"/>
    <property type="project" value="UniProtKB-KW"/>
</dbReference>
<dbReference type="InterPro" id="IPR006141">
    <property type="entry name" value="Intein_N"/>
</dbReference>
<dbReference type="GO" id="GO:0016539">
    <property type="term" value="P:intein-mediated protein splicing"/>
    <property type="evidence" value="ECO:0007669"/>
    <property type="project" value="InterPro"/>
</dbReference>
<dbReference type="Pfam" id="PF12637">
    <property type="entry name" value="TSCPD"/>
    <property type="match status" value="1"/>
</dbReference>
<dbReference type="SUPFAM" id="SSF55608">
    <property type="entry name" value="Homing endonucleases"/>
    <property type="match status" value="1"/>
</dbReference>
<evidence type="ECO:0000256" key="3">
    <source>
        <dbReference type="ARBA" id="ARBA00012274"/>
    </source>
</evidence>
<dbReference type="NCBIfam" id="TIGR01445">
    <property type="entry name" value="intein_Nterm"/>
    <property type="match status" value="1"/>
</dbReference>
<dbReference type="CDD" id="cd20336">
    <property type="entry name" value="Rcat_RBR"/>
    <property type="match status" value="1"/>
</dbReference>
<evidence type="ECO:0000256" key="8">
    <source>
        <dbReference type="ARBA" id="ARBA00022813"/>
    </source>
</evidence>
<comment type="cofactor">
    <cofactor evidence="1 16">
        <name>adenosylcob(III)alamin</name>
        <dbReference type="ChEBI" id="CHEBI:18408"/>
    </cofactor>
</comment>
<dbReference type="InterPro" id="IPR003587">
    <property type="entry name" value="Hint_dom_N"/>
</dbReference>
<dbReference type="InterPro" id="IPR004860">
    <property type="entry name" value="LAGLIDADG_dom"/>
</dbReference>
<keyword evidence="8" id="KW-0068">Autocatalytic cleavage</keyword>
<dbReference type="PANTHER" id="PTHR43371:SF1">
    <property type="entry name" value="RIBONUCLEOSIDE-DIPHOSPHATE REDUCTASE"/>
    <property type="match status" value="1"/>
</dbReference>
<keyword evidence="5 16" id="KW-0846">Cobalamin</keyword>
<dbReference type="InterPro" id="IPR024434">
    <property type="entry name" value="TSCPD_dom"/>
</dbReference>
<evidence type="ECO:0000256" key="11">
    <source>
        <dbReference type="ARBA" id="ARBA00023116"/>
    </source>
</evidence>
<dbReference type="SMART" id="SM00306">
    <property type="entry name" value="HintN"/>
    <property type="match status" value="1"/>
</dbReference>
<dbReference type="GO" id="GO:0004519">
    <property type="term" value="F:endonuclease activity"/>
    <property type="evidence" value="ECO:0007669"/>
    <property type="project" value="InterPro"/>
</dbReference>
<evidence type="ECO:0000256" key="10">
    <source>
        <dbReference type="ARBA" id="ARBA00023002"/>
    </source>
</evidence>
<evidence type="ECO:0000256" key="12">
    <source>
        <dbReference type="ARBA" id="ARBA00023157"/>
    </source>
</evidence>
<gene>
    <name evidence="18" type="ORF">CE561_05940</name>
</gene>
<evidence type="ECO:0000256" key="9">
    <source>
        <dbReference type="ARBA" id="ARBA00023000"/>
    </source>
</evidence>
<evidence type="ECO:0000256" key="5">
    <source>
        <dbReference type="ARBA" id="ARBA00022628"/>
    </source>
</evidence>
<name>A0A231VJC0_THETR</name>
<dbReference type="PRINTS" id="PR00379">
    <property type="entry name" value="INTEIN"/>
</dbReference>
<keyword evidence="7 16" id="KW-0547">Nucleotide-binding</keyword>
<dbReference type="Pfam" id="PF14528">
    <property type="entry name" value="LAGLIDADG_3"/>
    <property type="match status" value="1"/>
</dbReference>
<dbReference type="PROSITE" id="PS50819">
    <property type="entry name" value="INTEIN_ENDONUCLEASE"/>
    <property type="match status" value="1"/>
</dbReference>
<evidence type="ECO:0000256" key="13">
    <source>
        <dbReference type="ARBA" id="ARBA00023285"/>
    </source>
</evidence>
<dbReference type="InterPro" id="IPR006142">
    <property type="entry name" value="INTEIN"/>
</dbReference>
<sequence>MNLTENSKKVLERRYLAKDENGRVVETVEELFERVAKSISEIDKKYDSNANIEELKNKFYDMMTNLDFLPNSPTLMNAGRPLGQLSACFVLPVGDSMEEIFDAVKYAAIIHKSGGGTGFSFSRLRPKGATVKSTGGVASGPVSFMKVFNSATEAVKQGGTRRGANMGILRIDHPDILEFIQCKQDNNEITNFNISVGITEDFMKAVESGEDYELVDPHTKKVVNKLNAREVFELIVEMAWKNGEPGIVFLDRINEKNPTPAIGEIESTNPCVTGDTWVMTTEGPKQVNDLIGKPFEAVINGRFYRTTNEGFFKTGHKHIVLVETIEGYSIRLTDDHKILKAVDSSLNEMKTEWVSAIELKPGDKIILNNNRNLIGWSGELDEGDGYLLGLLVGDGVLKRDTAILSVWKEGKAVGDVNNCGVDNVMQYALDCAMRLPHRRDFAGWMEIKGRNEYRLKLASLRDLALKMGMHNGFKTVTPELEKMSSDAYIGFIRGLFDCDASVQGSPEKGASIRLAQSDLDLLKAVQRMLLRLGIVSKIYVNRRKASMKLMPDGKGGLKEYKIKPQHELCISGDNIEIYAKRIGFQDLKKMHRLITLLSSYKKGSHQERFVARVLDIKESGFEDVYDVQVPGINSFDANGIIIHNCGEQPLLPYESCNLGSINLKNMLKEENGKYEVDYEKLRDTVHNAVHFLDNVIDANKYPLPQIDEMTKGTRKIGLGVMGFADMLLMLNIPYNSEEAVEFADKLMKFIDEESKKASMELAKKRGVFKYYDKSIYKNKNIKLRNATTTTIAPTGTISIIAGTSSGIEPLFAIAMTRNVMDNTQLVEVNPIFKEVALKRGFYSDELMKKIAEQGTLKGIDSIPDDVKKVFVTAHDIDPVWHIRMQAAFQKHVDNAVSKTVNFRHDATVDDVREVYELAYRLGLKGVTIYRDGSRDSQVLNLGIKKDKKEDVKEDIKGNAEENQIVPRPRPPVTKGITEKVRIGCGNLYITVNYDDKGICEVFTNLGRAGGCPSQSEATSRLISIALRSGLDAKSIVEQLKGIRCHSTLRQMANNKEIKVLSCPDAIAKVIEKVMKLKVEENENFAPIDVPINGSSDKYDDEEELYAAFTDDSHEDHFCPECGSEIEHEGGCVVCKNCGYSKCG</sequence>
<comment type="catalytic activity">
    <reaction evidence="15 16">
        <text>a 2'-deoxyribonucleoside 5'-diphosphate + [thioredoxin]-disulfide + H2O = a ribonucleoside 5'-diphosphate + [thioredoxin]-dithiol</text>
        <dbReference type="Rhea" id="RHEA:23252"/>
        <dbReference type="Rhea" id="RHEA-COMP:10698"/>
        <dbReference type="Rhea" id="RHEA-COMP:10700"/>
        <dbReference type="ChEBI" id="CHEBI:15377"/>
        <dbReference type="ChEBI" id="CHEBI:29950"/>
        <dbReference type="ChEBI" id="CHEBI:50058"/>
        <dbReference type="ChEBI" id="CHEBI:57930"/>
        <dbReference type="ChEBI" id="CHEBI:73316"/>
        <dbReference type="EC" id="1.17.4.1"/>
    </reaction>
</comment>
<reference evidence="18 19" key="1">
    <citation type="submission" date="2017-06" db="EMBL/GenBank/DDBJ databases">
        <title>Isolation and characterization of a thermophilic and butanogenic Thermoanaerobacterium thermosaccharolyticum M5 capable of efficient degradation of hemicellulose.</title>
        <authorList>
            <person name="Xin F."/>
            <person name="Jiang Y."/>
        </authorList>
    </citation>
    <scope>NUCLEOTIDE SEQUENCE [LARGE SCALE GENOMIC DNA]</scope>
    <source>
        <strain evidence="18 19">M5</strain>
    </source>
</reference>
<dbReference type="SUPFAM" id="SSF51294">
    <property type="entry name" value="Hedgehog/intein (Hint) domain"/>
    <property type="match status" value="1"/>
</dbReference>
<keyword evidence="13 16" id="KW-0170">Cobalt</keyword>
<proteinExistence type="inferred from homology"/>
<dbReference type="AlphaFoldDB" id="A0A231VJC0"/>
<organism evidence="18 19">
    <name type="scientific">Thermoanaerobacterium thermosaccharolyticum</name>
    <name type="common">Clostridium thermosaccharolyticum</name>
    <dbReference type="NCBI Taxonomy" id="1517"/>
    <lineage>
        <taxon>Bacteria</taxon>
        <taxon>Bacillati</taxon>
        <taxon>Bacillota</taxon>
        <taxon>Clostridia</taxon>
        <taxon>Thermoanaerobacterales</taxon>
        <taxon>Thermoanaerobacteraceae</taxon>
        <taxon>Thermoanaerobacterium</taxon>
    </lineage>
</organism>
<evidence type="ECO:0000256" key="15">
    <source>
        <dbReference type="ARBA" id="ARBA00047754"/>
    </source>
</evidence>
<comment type="similarity">
    <text evidence="2 16">Belongs to the ribonucleoside diphosphate reductase class-2 family.</text>
</comment>
<dbReference type="Gene3D" id="3.10.28.10">
    <property type="entry name" value="Homing endonucleases"/>
    <property type="match status" value="1"/>
</dbReference>
<dbReference type="SUPFAM" id="SSF48168">
    <property type="entry name" value="R1 subunit of ribonucleotide reductase, N-terminal domain"/>
    <property type="match status" value="1"/>
</dbReference>
<comment type="caution">
    <text evidence="18">The sequence shown here is derived from an EMBL/GenBank/DDBJ whole genome shotgun (WGS) entry which is preliminary data.</text>
</comment>
<dbReference type="InterPro" id="IPR036844">
    <property type="entry name" value="Hint_dom_sf"/>
</dbReference>
<dbReference type="InterPro" id="IPR013509">
    <property type="entry name" value="RNR_lsu_N"/>
</dbReference>
<dbReference type="InterPro" id="IPR008926">
    <property type="entry name" value="RNR_R1-su_N"/>
</dbReference>
<dbReference type="EC" id="1.17.4.1" evidence="3 16"/>
<dbReference type="CDD" id="cd02888">
    <property type="entry name" value="RNR_II_dimer"/>
    <property type="match status" value="1"/>
</dbReference>
<evidence type="ECO:0000256" key="1">
    <source>
        <dbReference type="ARBA" id="ARBA00001922"/>
    </source>
</evidence>
<dbReference type="InterPro" id="IPR004042">
    <property type="entry name" value="Intein_endonuc_central"/>
</dbReference>
<feature type="domain" description="DOD-type homing endonuclease" evidence="17">
    <location>
        <begin position="387"/>
        <end position="534"/>
    </location>
</feature>
<dbReference type="Pfam" id="PF00317">
    <property type="entry name" value="Ribonuc_red_lgN"/>
    <property type="match status" value="1"/>
</dbReference>
<keyword evidence="11" id="KW-0215">Deoxyribonucleotide synthesis</keyword>
<dbReference type="NCBIfam" id="TIGR01443">
    <property type="entry name" value="intein_Cterm"/>
    <property type="match status" value="1"/>
</dbReference>
<keyword evidence="10 16" id="KW-0560">Oxidoreductase</keyword>
<dbReference type="GO" id="GO:0005524">
    <property type="term" value="F:ATP binding"/>
    <property type="evidence" value="ECO:0007669"/>
    <property type="project" value="InterPro"/>
</dbReference>
<dbReference type="NCBIfam" id="TIGR02504">
    <property type="entry name" value="NrdJ_Z"/>
    <property type="match status" value="1"/>
</dbReference>
<dbReference type="Gene3D" id="3.20.70.20">
    <property type="match status" value="2"/>
</dbReference>